<keyword evidence="10" id="KW-1185">Reference proteome</keyword>
<dbReference type="Gene3D" id="1.10.760.10">
    <property type="entry name" value="Cytochrome c-like domain"/>
    <property type="match status" value="1"/>
</dbReference>
<dbReference type="InterPro" id="IPR036909">
    <property type="entry name" value="Cyt_c-like_dom_sf"/>
</dbReference>
<comment type="caution">
    <text evidence="9">The sequence shown here is derived from an EMBL/GenBank/DDBJ whole genome shotgun (WGS) entry which is preliminary data.</text>
</comment>
<keyword evidence="1" id="KW-0813">Transport</keyword>
<dbReference type="Pfam" id="PF00034">
    <property type="entry name" value="Cytochrom_C"/>
    <property type="match status" value="1"/>
</dbReference>
<gene>
    <name evidence="9" type="ORF">CR105_17080</name>
</gene>
<dbReference type="GO" id="GO:0020037">
    <property type="term" value="F:heme binding"/>
    <property type="evidence" value="ECO:0007669"/>
    <property type="project" value="InterPro"/>
</dbReference>
<evidence type="ECO:0000256" key="1">
    <source>
        <dbReference type="ARBA" id="ARBA00022448"/>
    </source>
</evidence>
<dbReference type="PRINTS" id="PR00606">
    <property type="entry name" value="CYTCHROMECID"/>
</dbReference>
<dbReference type="InterPro" id="IPR009056">
    <property type="entry name" value="Cyt_c-like_dom"/>
</dbReference>
<feature type="chain" id="PRO_5013916745" evidence="7">
    <location>
        <begin position="25"/>
        <end position="102"/>
    </location>
</feature>
<dbReference type="GO" id="GO:0009055">
    <property type="term" value="F:electron transfer activity"/>
    <property type="evidence" value="ECO:0007669"/>
    <property type="project" value="InterPro"/>
</dbReference>
<evidence type="ECO:0000259" key="8">
    <source>
        <dbReference type="PROSITE" id="PS51007"/>
    </source>
</evidence>
<name>A0A2G8TCH4_9BURK</name>
<keyword evidence="2 6" id="KW-0349">Heme</keyword>
<keyword evidence="5 6" id="KW-0408">Iron</keyword>
<evidence type="ECO:0000256" key="3">
    <source>
        <dbReference type="ARBA" id="ARBA00022723"/>
    </source>
</evidence>
<feature type="binding site" description="covalent" evidence="6">
    <location>
        <position position="32"/>
    </location>
    <ligand>
        <name>heme c</name>
        <dbReference type="ChEBI" id="CHEBI:61717"/>
    </ligand>
</feature>
<evidence type="ECO:0000256" key="5">
    <source>
        <dbReference type="ARBA" id="ARBA00023004"/>
    </source>
</evidence>
<dbReference type="EMBL" id="PDOC01000011">
    <property type="protein sequence ID" value="PIL43746.1"/>
    <property type="molecule type" value="Genomic_DNA"/>
</dbReference>
<keyword evidence="4" id="KW-0249">Electron transport</keyword>
<organism evidence="9 10">
    <name type="scientific">Massilia eurypsychrophila</name>
    <dbReference type="NCBI Taxonomy" id="1485217"/>
    <lineage>
        <taxon>Bacteria</taxon>
        <taxon>Pseudomonadati</taxon>
        <taxon>Pseudomonadota</taxon>
        <taxon>Betaproteobacteria</taxon>
        <taxon>Burkholderiales</taxon>
        <taxon>Oxalobacteraceae</taxon>
        <taxon>Telluria group</taxon>
        <taxon>Massilia</taxon>
    </lineage>
</organism>
<feature type="signal peptide" evidence="7">
    <location>
        <begin position="1"/>
        <end position="24"/>
    </location>
</feature>
<dbReference type="Proteomes" id="UP000230390">
    <property type="component" value="Unassembled WGS sequence"/>
</dbReference>
<dbReference type="GO" id="GO:0005506">
    <property type="term" value="F:iron ion binding"/>
    <property type="evidence" value="ECO:0007669"/>
    <property type="project" value="InterPro"/>
</dbReference>
<evidence type="ECO:0000256" key="2">
    <source>
        <dbReference type="ARBA" id="ARBA00022617"/>
    </source>
</evidence>
<feature type="domain" description="Cytochrome c" evidence="8">
    <location>
        <begin position="12"/>
        <end position="102"/>
    </location>
</feature>
<dbReference type="AlphaFoldDB" id="A0A2G8TCH4"/>
<dbReference type="OrthoDB" id="9814063at2"/>
<evidence type="ECO:0000256" key="4">
    <source>
        <dbReference type="ARBA" id="ARBA00022982"/>
    </source>
</evidence>
<comment type="PTM">
    <text evidence="6">Binds 1 heme c group covalently per subunit.</text>
</comment>
<dbReference type="PROSITE" id="PS51007">
    <property type="entry name" value="CYTC"/>
    <property type="match status" value="1"/>
</dbReference>
<evidence type="ECO:0000256" key="6">
    <source>
        <dbReference type="PIRSR" id="PIRSR602324-1"/>
    </source>
</evidence>
<evidence type="ECO:0000313" key="9">
    <source>
        <dbReference type="EMBL" id="PIL43746.1"/>
    </source>
</evidence>
<proteinExistence type="predicted"/>
<evidence type="ECO:0000256" key="7">
    <source>
        <dbReference type="SAM" id="SignalP"/>
    </source>
</evidence>
<dbReference type="RefSeq" id="WP_099790342.1">
    <property type="nucleotide sequence ID" value="NZ_JBHLYV010000019.1"/>
</dbReference>
<reference evidence="9 10" key="1">
    <citation type="submission" date="2017-10" db="EMBL/GenBank/DDBJ databases">
        <title>Massilia psychrophilum sp. nov., a novel purple-pigmented bacterium isolated from Tianshan glacier, Xinjiang Municipality, China.</title>
        <authorList>
            <person name="Wang H."/>
        </authorList>
    </citation>
    <scope>NUCLEOTIDE SEQUENCE [LARGE SCALE GENOMIC DNA]</scope>
    <source>
        <strain evidence="9 10">JCM 30074</strain>
    </source>
</reference>
<dbReference type="InterPro" id="IPR002324">
    <property type="entry name" value="Cyt_c_ID"/>
</dbReference>
<accession>A0A2G8TCH4</accession>
<sequence length="102" mass="10472">MKTLMNVALACAALALGAPAQANADLAKTKNCMGCHAMDTKVLGPAFKEVATKYKGQKDAEAKLVASITKGSSGAWGAMAMPPNPVSPAEAQTLAKWVLAQK</sequence>
<feature type="binding site" description="covalent" evidence="6">
    <location>
        <position position="36"/>
    </location>
    <ligand>
        <name>heme c</name>
        <dbReference type="ChEBI" id="CHEBI:61717"/>
    </ligand>
</feature>
<evidence type="ECO:0000313" key="10">
    <source>
        <dbReference type="Proteomes" id="UP000230390"/>
    </source>
</evidence>
<protein>
    <submittedName>
        <fullName evidence="9">Cytochrome C</fullName>
    </submittedName>
</protein>
<feature type="binding site" description="covalent" evidence="6">
    <location>
        <position position="81"/>
    </location>
    <ligand>
        <name>heme c</name>
        <dbReference type="ChEBI" id="CHEBI:61717"/>
    </ligand>
</feature>
<keyword evidence="3 6" id="KW-0479">Metal-binding</keyword>
<dbReference type="SUPFAM" id="SSF46626">
    <property type="entry name" value="Cytochrome c"/>
    <property type="match status" value="1"/>
</dbReference>
<keyword evidence="7" id="KW-0732">Signal</keyword>